<keyword evidence="5 11" id="KW-0812">Transmembrane</keyword>
<dbReference type="Gramene" id="OE9A075076T3">
    <property type="protein sequence ID" value="OE9A075076C3"/>
    <property type="gene ID" value="OE9A075076"/>
</dbReference>
<feature type="transmembrane region" description="Helical" evidence="11">
    <location>
        <begin position="318"/>
        <end position="340"/>
    </location>
</feature>
<evidence type="ECO:0000256" key="5">
    <source>
        <dbReference type="ARBA" id="ARBA00022692"/>
    </source>
</evidence>
<dbReference type="InterPro" id="IPR020846">
    <property type="entry name" value="MFS_dom"/>
</dbReference>
<evidence type="ECO:0000256" key="3">
    <source>
        <dbReference type="ARBA" id="ARBA00022448"/>
    </source>
</evidence>
<keyword evidence="14" id="KW-1185">Reference proteome</keyword>
<dbReference type="Gramene" id="OE9A075076T2">
    <property type="protein sequence ID" value="OE9A075076C2"/>
    <property type="gene ID" value="OE9A075076"/>
</dbReference>
<dbReference type="GO" id="GO:0015293">
    <property type="term" value="F:symporter activity"/>
    <property type="evidence" value="ECO:0007669"/>
    <property type="project" value="UniProtKB-KW"/>
</dbReference>
<evidence type="ECO:0000256" key="9">
    <source>
        <dbReference type="ARBA" id="ARBA00044504"/>
    </source>
</evidence>
<feature type="transmembrane region" description="Helical" evidence="11">
    <location>
        <begin position="282"/>
        <end position="306"/>
    </location>
</feature>
<dbReference type="AlphaFoldDB" id="A0A8S0PJI5"/>
<comment type="similarity">
    <text evidence="2 10">Belongs to the major facilitator superfamily. Sugar transporter (TC 2.A.1.1) family.</text>
</comment>
<evidence type="ECO:0000256" key="8">
    <source>
        <dbReference type="ARBA" id="ARBA00023136"/>
    </source>
</evidence>
<feature type="transmembrane region" description="Helical" evidence="11">
    <location>
        <begin position="197"/>
        <end position="221"/>
    </location>
</feature>
<dbReference type="OrthoDB" id="5296287at2759"/>
<feature type="transmembrane region" description="Helical" evidence="11">
    <location>
        <begin position="380"/>
        <end position="401"/>
    </location>
</feature>
<dbReference type="CDD" id="cd17361">
    <property type="entry name" value="MFS_STP"/>
    <property type="match status" value="1"/>
</dbReference>
<dbReference type="Gene3D" id="1.20.1250.20">
    <property type="entry name" value="MFS general substrate transporter like domains"/>
    <property type="match status" value="1"/>
</dbReference>
<sequence>MAPQIMSLEKGGQDFPAKLTTQVVVCSIIAAFGGLMFGYDIGISGGVTSMDDFLLKFFPVVYTKKHRAKENNYCKYDNQLLQLFTSSLYLAAVVCCFFASKCCKKFGRKPTMQLAAFFFFIGVILDAAAMNLPMLIVGRLCLGAGVGFGNQAVPLFISEIAPPKYRGGLNICFQMLITLGILCANIVNYFTSKLHPYGWRISLGGAAVPAIILGLGSLIIVETPTSLIERGKKQEGLKALKKIRGVEDVQKEYDEILQATEVAKKIDHPFRNLMKRSSRPQLICGTILQVFQQFTGINVIMFYAPVLFQTMGLGGDASLLSSVVTGSINSASTLVAIFGVDIFGRRALLIEAAIQMLISQVITGVMLEEHLKATNSISKVYAYIVVVLICVFVSGFAWSWGPLGWLIPSEIFPLETRTAGFFFAVSVNMIFTFLIAQAFLTMLCHMKSGIFFFFAAWIVIMGCWAVFFLPETKGIPIDEMNERAWKKHWFWKKYFNSDDEAIKPVGDKASTEEKA</sequence>
<dbReference type="Proteomes" id="UP000594638">
    <property type="component" value="Unassembled WGS sequence"/>
</dbReference>
<feature type="transmembrane region" description="Helical" evidence="11">
    <location>
        <begin position="111"/>
        <end position="130"/>
    </location>
</feature>
<dbReference type="FunFam" id="1.20.1250.20:FF:000002">
    <property type="entry name" value="Sugar transport protein 13"/>
    <property type="match status" value="1"/>
</dbReference>
<proteinExistence type="inferred from homology"/>
<comment type="similarity">
    <text evidence="9">Belongs to the major facilitator superfamily. Phosphate:H(+) symporter (TC 2.A.1.9) family.</text>
</comment>
<feature type="transmembrane region" description="Helical" evidence="11">
    <location>
        <begin position="169"/>
        <end position="191"/>
    </location>
</feature>
<evidence type="ECO:0000256" key="2">
    <source>
        <dbReference type="ARBA" id="ARBA00010992"/>
    </source>
</evidence>
<dbReference type="PRINTS" id="PR00171">
    <property type="entry name" value="SUGRTRNSPORT"/>
</dbReference>
<evidence type="ECO:0000313" key="13">
    <source>
        <dbReference type="EMBL" id="CAA2953625.1"/>
    </source>
</evidence>
<dbReference type="InterPro" id="IPR045262">
    <property type="entry name" value="STP/PLT_plant"/>
</dbReference>
<feature type="transmembrane region" description="Helical" evidence="11">
    <location>
        <begin position="421"/>
        <end position="443"/>
    </location>
</feature>
<dbReference type="GO" id="GO:0015145">
    <property type="term" value="F:monosaccharide transmembrane transporter activity"/>
    <property type="evidence" value="ECO:0007669"/>
    <property type="project" value="EnsemblPlants"/>
</dbReference>
<dbReference type="Pfam" id="PF00083">
    <property type="entry name" value="Sugar_tr"/>
    <property type="match status" value="1"/>
</dbReference>
<reference evidence="13 14" key="1">
    <citation type="submission" date="2019-12" db="EMBL/GenBank/DDBJ databases">
        <authorList>
            <person name="Alioto T."/>
            <person name="Alioto T."/>
            <person name="Gomez Garrido J."/>
        </authorList>
    </citation>
    <scope>NUCLEOTIDE SEQUENCE [LARGE SCALE GENOMIC DNA]</scope>
</reference>
<keyword evidence="7 11" id="KW-1133">Transmembrane helix</keyword>
<evidence type="ECO:0000256" key="6">
    <source>
        <dbReference type="ARBA" id="ARBA00022847"/>
    </source>
</evidence>
<dbReference type="NCBIfam" id="TIGR00879">
    <property type="entry name" value="SP"/>
    <property type="match status" value="1"/>
</dbReference>
<dbReference type="PROSITE" id="PS50850">
    <property type="entry name" value="MFS"/>
    <property type="match status" value="1"/>
</dbReference>
<dbReference type="InterPro" id="IPR005829">
    <property type="entry name" value="Sugar_transporter_CS"/>
</dbReference>
<comment type="subcellular location">
    <subcellularLocation>
        <location evidence="1">Membrane</location>
        <topology evidence="1">Multi-pass membrane protein</topology>
    </subcellularLocation>
</comment>
<dbReference type="PANTHER" id="PTHR23500:SF511">
    <property type="entry name" value="SUGAR TRANSPORT PROTEIN 2"/>
    <property type="match status" value="1"/>
</dbReference>
<dbReference type="InterPro" id="IPR003663">
    <property type="entry name" value="Sugar/inositol_transpt"/>
</dbReference>
<accession>A0A8S0PJI5</accession>
<evidence type="ECO:0000256" key="10">
    <source>
        <dbReference type="RuleBase" id="RU003346"/>
    </source>
</evidence>
<feature type="transmembrane region" description="Helical" evidence="11">
    <location>
        <begin position="450"/>
        <end position="469"/>
    </location>
</feature>
<evidence type="ECO:0000256" key="11">
    <source>
        <dbReference type="SAM" id="Phobius"/>
    </source>
</evidence>
<evidence type="ECO:0000259" key="12">
    <source>
        <dbReference type="PROSITE" id="PS50850"/>
    </source>
</evidence>
<feature type="transmembrane region" description="Helical" evidence="11">
    <location>
        <begin position="80"/>
        <end position="99"/>
    </location>
</feature>
<evidence type="ECO:0000313" key="14">
    <source>
        <dbReference type="Proteomes" id="UP000594638"/>
    </source>
</evidence>
<dbReference type="InterPro" id="IPR044778">
    <property type="entry name" value="MFS_STP/MST-like_plant"/>
</dbReference>
<dbReference type="EMBL" id="CACTIH010000095">
    <property type="protein sequence ID" value="CAA2953625.1"/>
    <property type="molecule type" value="Genomic_DNA"/>
</dbReference>
<evidence type="ECO:0000256" key="1">
    <source>
        <dbReference type="ARBA" id="ARBA00004141"/>
    </source>
</evidence>
<feature type="transmembrane region" description="Helical" evidence="11">
    <location>
        <begin position="21"/>
        <end position="39"/>
    </location>
</feature>
<gene>
    <name evidence="13" type="ORF">OLEA9_A075076</name>
</gene>
<keyword evidence="6" id="KW-0769">Symport</keyword>
<dbReference type="SUPFAM" id="SSF103473">
    <property type="entry name" value="MFS general substrate transporter"/>
    <property type="match status" value="1"/>
</dbReference>
<dbReference type="PROSITE" id="PS00216">
    <property type="entry name" value="SUGAR_TRANSPORT_1"/>
    <property type="match status" value="1"/>
</dbReference>
<dbReference type="InterPro" id="IPR036259">
    <property type="entry name" value="MFS_trans_sf"/>
</dbReference>
<protein>
    <submittedName>
        <fullName evidence="13">Sugar transport 8-like</fullName>
    </submittedName>
</protein>
<keyword evidence="3 10" id="KW-0813">Transport</keyword>
<organism evidence="13 14">
    <name type="scientific">Olea europaea subsp. europaea</name>
    <dbReference type="NCBI Taxonomy" id="158383"/>
    <lineage>
        <taxon>Eukaryota</taxon>
        <taxon>Viridiplantae</taxon>
        <taxon>Streptophyta</taxon>
        <taxon>Embryophyta</taxon>
        <taxon>Tracheophyta</taxon>
        <taxon>Spermatophyta</taxon>
        <taxon>Magnoliopsida</taxon>
        <taxon>eudicotyledons</taxon>
        <taxon>Gunneridae</taxon>
        <taxon>Pentapetalae</taxon>
        <taxon>asterids</taxon>
        <taxon>lamiids</taxon>
        <taxon>Lamiales</taxon>
        <taxon>Oleaceae</taxon>
        <taxon>Oleeae</taxon>
        <taxon>Olea</taxon>
    </lineage>
</organism>
<dbReference type="InterPro" id="IPR005828">
    <property type="entry name" value="MFS_sugar_transport-like"/>
</dbReference>
<comment type="caution">
    <text evidence="13">The sequence shown here is derived from an EMBL/GenBank/DDBJ whole genome shotgun (WGS) entry which is preliminary data.</text>
</comment>
<evidence type="ECO:0000256" key="7">
    <source>
        <dbReference type="ARBA" id="ARBA00022989"/>
    </source>
</evidence>
<dbReference type="EMBL" id="CACTIH010000095">
    <property type="protein sequence ID" value="CAA2953624.1"/>
    <property type="molecule type" value="Genomic_DNA"/>
</dbReference>
<keyword evidence="4 13" id="KW-0762">Sugar transport</keyword>
<dbReference type="PANTHER" id="PTHR23500">
    <property type="entry name" value="SOLUTE CARRIER FAMILY 2, FACILITATED GLUCOSE TRANSPORTER"/>
    <property type="match status" value="1"/>
</dbReference>
<dbReference type="GO" id="GO:0016020">
    <property type="term" value="C:membrane"/>
    <property type="evidence" value="ECO:0007669"/>
    <property type="project" value="UniProtKB-SubCell"/>
</dbReference>
<name>A0A8S0PJI5_OLEEU</name>
<keyword evidence="8 11" id="KW-0472">Membrane</keyword>
<feature type="domain" description="Major facilitator superfamily (MFS) profile" evidence="12">
    <location>
        <begin position="26"/>
        <end position="473"/>
    </location>
</feature>
<feature type="transmembrane region" description="Helical" evidence="11">
    <location>
        <begin position="136"/>
        <end position="157"/>
    </location>
</feature>
<evidence type="ECO:0000256" key="4">
    <source>
        <dbReference type="ARBA" id="ARBA00022597"/>
    </source>
</evidence>